<dbReference type="CDD" id="cd18588">
    <property type="entry name" value="ABC_6TM_CyaB_HlyB_like"/>
    <property type="match status" value="1"/>
</dbReference>
<feature type="domain" description="Peptidase C39" evidence="12">
    <location>
        <begin position="24"/>
        <end position="146"/>
    </location>
</feature>
<keyword evidence="6 9" id="KW-1133">Transmembrane helix</keyword>
<dbReference type="Pfam" id="PF00664">
    <property type="entry name" value="ABC_membrane"/>
    <property type="match status" value="1"/>
</dbReference>
<dbReference type="PROSITE" id="PS50893">
    <property type="entry name" value="ABC_TRANSPORTER_2"/>
    <property type="match status" value="1"/>
</dbReference>
<evidence type="ECO:0000259" key="11">
    <source>
        <dbReference type="PROSITE" id="PS50929"/>
    </source>
</evidence>
<feature type="domain" description="ABC transmembrane type-1" evidence="11">
    <location>
        <begin position="178"/>
        <end position="457"/>
    </location>
</feature>
<evidence type="ECO:0000256" key="4">
    <source>
        <dbReference type="ARBA" id="ARBA00022741"/>
    </source>
</evidence>
<protein>
    <submittedName>
        <fullName evidence="13">Subfamily B ATP-binding cassette protein HlyB/CyaB</fullName>
    </submittedName>
</protein>
<comment type="caution">
    <text evidence="13">The sequence shown here is derived from an EMBL/GenBank/DDBJ whole genome shotgun (WGS) entry which is preliminary data.</text>
</comment>
<dbReference type="Gene3D" id="3.90.70.10">
    <property type="entry name" value="Cysteine proteinases"/>
    <property type="match status" value="1"/>
</dbReference>
<reference evidence="13 14" key="1">
    <citation type="submission" date="2024-06" db="EMBL/GenBank/DDBJ databases">
        <title>Sorghum-associated microbial communities from plants grown in Nebraska, USA.</title>
        <authorList>
            <person name="Schachtman D."/>
        </authorList>
    </citation>
    <scope>NUCLEOTIDE SEQUENCE [LARGE SCALE GENOMIC DNA]</scope>
    <source>
        <strain evidence="13 14">1073</strain>
    </source>
</reference>
<dbReference type="Proteomes" id="UP001549184">
    <property type="component" value="Unassembled WGS sequence"/>
</dbReference>
<organism evidence="13 14">
    <name type="scientific">Dyella japonica</name>
    <dbReference type="NCBI Taxonomy" id="231455"/>
    <lineage>
        <taxon>Bacteria</taxon>
        <taxon>Pseudomonadati</taxon>
        <taxon>Pseudomonadota</taxon>
        <taxon>Gammaproteobacteria</taxon>
        <taxon>Lysobacterales</taxon>
        <taxon>Rhodanobacteraceae</taxon>
        <taxon>Dyella</taxon>
    </lineage>
</organism>
<dbReference type="PROSITE" id="PS00211">
    <property type="entry name" value="ABC_TRANSPORTER_1"/>
    <property type="match status" value="1"/>
</dbReference>
<dbReference type="Pfam" id="PF00005">
    <property type="entry name" value="ABC_tran"/>
    <property type="match status" value="1"/>
</dbReference>
<evidence type="ECO:0000313" key="14">
    <source>
        <dbReference type="Proteomes" id="UP001549184"/>
    </source>
</evidence>
<dbReference type="InterPro" id="IPR027417">
    <property type="entry name" value="P-loop_NTPase"/>
</dbReference>
<evidence type="ECO:0000259" key="12">
    <source>
        <dbReference type="PROSITE" id="PS50990"/>
    </source>
</evidence>
<dbReference type="SUPFAM" id="SSF90123">
    <property type="entry name" value="ABC transporter transmembrane region"/>
    <property type="match status" value="1"/>
</dbReference>
<keyword evidence="3 9" id="KW-0812">Transmembrane</keyword>
<dbReference type="SMART" id="SM00382">
    <property type="entry name" value="AAA"/>
    <property type="match status" value="1"/>
</dbReference>
<dbReference type="Pfam" id="PF03412">
    <property type="entry name" value="Peptidase_C39"/>
    <property type="match status" value="1"/>
</dbReference>
<keyword evidence="5 13" id="KW-0067">ATP-binding</keyword>
<keyword evidence="4" id="KW-0547">Nucleotide-binding</keyword>
<keyword evidence="14" id="KW-1185">Reference proteome</keyword>
<dbReference type="InterPro" id="IPR003439">
    <property type="entry name" value="ABC_transporter-like_ATP-bd"/>
</dbReference>
<evidence type="ECO:0000256" key="6">
    <source>
        <dbReference type="ARBA" id="ARBA00022989"/>
    </source>
</evidence>
<comment type="similarity">
    <text evidence="2">Belongs to the ABC transporter superfamily. Protein-1 exporter (TC 3.A.1.109) family.</text>
</comment>
<dbReference type="Gene3D" id="3.40.50.300">
    <property type="entry name" value="P-loop containing nucleotide triphosphate hydrolases"/>
    <property type="match status" value="1"/>
</dbReference>
<evidence type="ECO:0000256" key="3">
    <source>
        <dbReference type="ARBA" id="ARBA00022692"/>
    </source>
</evidence>
<feature type="transmembrane region" description="Helical" evidence="9">
    <location>
        <begin position="208"/>
        <end position="229"/>
    </location>
</feature>
<dbReference type="InterPro" id="IPR011527">
    <property type="entry name" value="ABC1_TM_dom"/>
</dbReference>
<feature type="transmembrane region" description="Helical" evidence="9">
    <location>
        <begin position="174"/>
        <end position="196"/>
    </location>
</feature>
<sequence>MDAAPLKTTPEGTACRAEATEGVEGPAIEDDASLLGLVMLAQFHGLPADPAQLRHESGLGNEHFDEAALLLAAKKLGLKAKVIAQPADRIEYVALPALALLGTGRAFLIARADAEKVLVHDLDLQRAVVWSRAEFAEKYAGRLLLVTSRASTSGALAKFDFSWFVPAIVKYRKLLMEVLVCSLFLQLFALVTPLFFQVVMDKVLVHHATTTLTVITVGLVAITVFNVLLSGLRTFVFAHTTSRIDVELGARLFRHILSLPLAYFESRRVGDTMARVRELENIRNFLTGQALTSLLDLLFTFVFLAVMFIYSGWLTLVVVISLPLYALWSAAITPALRSRLNEKFARGADNQSFLVETVSGIATVKAMAIHPRMTRTWDNQLAGYVHAGFKVARLANVGQQGVQFLQKLVSIAILYEGAQLVIDGSLSVGQLIAFNMLAGQVATPIVRLAQLWQDFQQVGISVERLGDILNTRTEVSHSSMTLPPIQGGIRFENVAFRYRPETAEVLSGIDLDIHPGEVVGIVGRSGSGKSTLTKLIQRLYVPERGRVLVDGIDLALADPAWLRRQLGVVLQENFLFNRSVRENIALADPGMPMERVVQAAKLAGAHEFIVELPQGYDTEVGEHGASLSGGQRQRVAIARALVANPRILIFDEATSALDYESERAVMTNMHAICKGRTVVIIAHRLSTVRHAHRIVVVDKGRIVEMGPPDELRQRPNGHFARLSRLQQG</sequence>
<dbReference type="Gene3D" id="1.20.1560.10">
    <property type="entry name" value="ABC transporter type 1, transmembrane domain"/>
    <property type="match status" value="1"/>
</dbReference>
<evidence type="ECO:0000256" key="9">
    <source>
        <dbReference type="SAM" id="Phobius"/>
    </source>
</evidence>
<dbReference type="PROSITE" id="PS50929">
    <property type="entry name" value="ABC_TM1F"/>
    <property type="match status" value="1"/>
</dbReference>
<gene>
    <name evidence="13" type="ORF">ABIC75_003659</name>
</gene>
<dbReference type="InterPro" id="IPR039421">
    <property type="entry name" value="Type_1_exporter"/>
</dbReference>
<dbReference type="PANTHER" id="PTHR24221">
    <property type="entry name" value="ATP-BINDING CASSETTE SUB-FAMILY B"/>
    <property type="match status" value="1"/>
</dbReference>
<dbReference type="InterPro" id="IPR036640">
    <property type="entry name" value="ABC1_TM_sf"/>
</dbReference>
<dbReference type="PROSITE" id="PS50990">
    <property type="entry name" value="PEPTIDASE_C39"/>
    <property type="match status" value="1"/>
</dbReference>
<evidence type="ECO:0000313" key="13">
    <source>
        <dbReference type="EMBL" id="MET3653922.1"/>
    </source>
</evidence>
<comment type="subcellular location">
    <subcellularLocation>
        <location evidence="1">Cell membrane</location>
        <topology evidence="1">Multi-pass membrane protein</topology>
    </subcellularLocation>
</comment>
<evidence type="ECO:0000256" key="7">
    <source>
        <dbReference type="ARBA" id="ARBA00023136"/>
    </source>
</evidence>
<evidence type="ECO:0000256" key="1">
    <source>
        <dbReference type="ARBA" id="ARBA00004651"/>
    </source>
</evidence>
<dbReference type="InterPro" id="IPR003593">
    <property type="entry name" value="AAA+_ATPase"/>
</dbReference>
<dbReference type="InterPro" id="IPR017871">
    <property type="entry name" value="ABC_transporter-like_CS"/>
</dbReference>
<dbReference type="GO" id="GO:0005524">
    <property type="term" value="F:ATP binding"/>
    <property type="evidence" value="ECO:0007669"/>
    <property type="project" value="UniProtKB-KW"/>
</dbReference>
<feature type="transmembrane region" description="Helical" evidence="9">
    <location>
        <begin position="285"/>
        <end position="310"/>
    </location>
</feature>
<dbReference type="NCBIfam" id="TIGR01846">
    <property type="entry name" value="type_I_sec_HlyB"/>
    <property type="match status" value="1"/>
</dbReference>
<dbReference type="RefSeq" id="WP_354015291.1">
    <property type="nucleotide sequence ID" value="NZ_JBEPMU010000005.1"/>
</dbReference>
<proteinExistence type="inferred from homology"/>
<evidence type="ECO:0000259" key="10">
    <source>
        <dbReference type="PROSITE" id="PS50893"/>
    </source>
</evidence>
<dbReference type="SUPFAM" id="SSF52540">
    <property type="entry name" value="P-loop containing nucleoside triphosphate hydrolases"/>
    <property type="match status" value="1"/>
</dbReference>
<name>A0ABV2JYK6_9GAMM</name>
<dbReference type="InterPro" id="IPR005074">
    <property type="entry name" value="Peptidase_C39"/>
</dbReference>
<feature type="region of interest" description="Disordered" evidence="8">
    <location>
        <begin position="1"/>
        <end position="22"/>
    </location>
</feature>
<dbReference type="InterPro" id="IPR010132">
    <property type="entry name" value="ATPase_T1SS_HlyB"/>
</dbReference>
<dbReference type="PANTHER" id="PTHR24221:SF647">
    <property type="entry name" value="BLL6336 PROTEIN"/>
    <property type="match status" value="1"/>
</dbReference>
<keyword evidence="7 9" id="KW-0472">Membrane</keyword>
<accession>A0ABV2JYK6</accession>
<dbReference type="EMBL" id="JBEPMU010000005">
    <property type="protein sequence ID" value="MET3653922.1"/>
    <property type="molecule type" value="Genomic_DNA"/>
</dbReference>
<evidence type="ECO:0000256" key="5">
    <source>
        <dbReference type="ARBA" id="ARBA00022840"/>
    </source>
</evidence>
<evidence type="ECO:0000256" key="2">
    <source>
        <dbReference type="ARBA" id="ARBA00006025"/>
    </source>
</evidence>
<evidence type="ECO:0000256" key="8">
    <source>
        <dbReference type="SAM" id="MobiDB-lite"/>
    </source>
</evidence>
<feature type="domain" description="ABC transporter" evidence="10">
    <location>
        <begin position="489"/>
        <end position="724"/>
    </location>
</feature>